<proteinExistence type="predicted"/>
<protein>
    <submittedName>
        <fullName evidence="1">Uncharacterized protein</fullName>
    </submittedName>
</protein>
<dbReference type="Proteomes" id="UP000886748">
    <property type="component" value="Unassembled WGS sequence"/>
</dbReference>
<organism evidence="1 2">
    <name type="scientific">Candidatus Limenecus avicola</name>
    <dbReference type="NCBI Taxonomy" id="2840847"/>
    <lineage>
        <taxon>Bacteria</taxon>
        <taxon>Bacillati</taxon>
        <taxon>Bacillota</taxon>
        <taxon>Clostridia</taxon>
        <taxon>Eubacteriales</taxon>
        <taxon>Clostridiaceae</taxon>
        <taxon>Clostridiaceae incertae sedis</taxon>
        <taxon>Candidatus Limenecus</taxon>
    </lineage>
</organism>
<name>A0A9D1SR35_9CLOT</name>
<dbReference type="AlphaFoldDB" id="A0A9D1SR35"/>
<gene>
    <name evidence="1" type="ORF">IAD26_04120</name>
</gene>
<sequence length="231" mass="26083">MQIQNRETGYKRINNATAFKGLPVAKIRLKNLPACDEITIIQLSKEDLPFLNKMFEKINLEKMYPNLPEKKDFDKWKDMIFGAISNIEFGAKGFLAARKNKPCAILSFSDINSNQGFYIDHAASWPLAPNEGTKGAGKSIFRHILGKGAEENKKLARLVPDTLTPRGKNCNDFYKEIGFSKNEKNFTTEITANEQTNGFKQSCEKLDSILEYKKIADSTETDLNSALNLDF</sequence>
<evidence type="ECO:0000313" key="1">
    <source>
        <dbReference type="EMBL" id="HIU92305.1"/>
    </source>
</evidence>
<comment type="caution">
    <text evidence="1">The sequence shown here is derived from an EMBL/GenBank/DDBJ whole genome shotgun (WGS) entry which is preliminary data.</text>
</comment>
<dbReference type="InterPro" id="IPR016181">
    <property type="entry name" value="Acyl_CoA_acyltransferase"/>
</dbReference>
<evidence type="ECO:0000313" key="2">
    <source>
        <dbReference type="Proteomes" id="UP000886748"/>
    </source>
</evidence>
<accession>A0A9D1SR35</accession>
<dbReference type="Gene3D" id="3.40.630.30">
    <property type="match status" value="1"/>
</dbReference>
<dbReference type="EMBL" id="DVOD01000030">
    <property type="protein sequence ID" value="HIU92305.1"/>
    <property type="molecule type" value="Genomic_DNA"/>
</dbReference>
<reference evidence="1" key="2">
    <citation type="journal article" date="2021" name="PeerJ">
        <title>Extensive microbial diversity within the chicken gut microbiome revealed by metagenomics and culture.</title>
        <authorList>
            <person name="Gilroy R."/>
            <person name="Ravi A."/>
            <person name="Getino M."/>
            <person name="Pursley I."/>
            <person name="Horton D.L."/>
            <person name="Alikhan N.F."/>
            <person name="Baker D."/>
            <person name="Gharbi K."/>
            <person name="Hall N."/>
            <person name="Watson M."/>
            <person name="Adriaenssens E.M."/>
            <person name="Foster-Nyarko E."/>
            <person name="Jarju S."/>
            <person name="Secka A."/>
            <person name="Antonio M."/>
            <person name="Oren A."/>
            <person name="Chaudhuri R.R."/>
            <person name="La Ragione R."/>
            <person name="Hildebrand F."/>
            <person name="Pallen M.J."/>
        </authorList>
    </citation>
    <scope>NUCLEOTIDE SEQUENCE</scope>
    <source>
        <strain evidence="1">CHK154-7741</strain>
    </source>
</reference>
<reference evidence="1" key="1">
    <citation type="submission" date="2020-10" db="EMBL/GenBank/DDBJ databases">
        <authorList>
            <person name="Gilroy R."/>
        </authorList>
    </citation>
    <scope>NUCLEOTIDE SEQUENCE</scope>
    <source>
        <strain evidence="1">CHK154-7741</strain>
    </source>
</reference>
<dbReference type="SUPFAM" id="SSF55729">
    <property type="entry name" value="Acyl-CoA N-acyltransferases (Nat)"/>
    <property type="match status" value="1"/>
</dbReference>